<evidence type="ECO:0000256" key="1">
    <source>
        <dbReference type="SAM" id="Coils"/>
    </source>
</evidence>
<reference evidence="2 3" key="1">
    <citation type="journal article" date="2012" name="J. Bacteriol.">
        <title>Draft Genome Sequence of Cecembia lonarensis Strain LW9T, Isolated from Lonar Lake, a Haloalkaline Lake in India.</title>
        <authorList>
            <person name="Shivaji S."/>
            <person name="Ara S."/>
            <person name="Singh A."/>
            <person name="Pinnaka A.K."/>
        </authorList>
    </citation>
    <scope>NUCLEOTIDE SEQUENCE [LARGE SCALE GENOMIC DNA]</scope>
    <source>
        <strain evidence="2 3">LW9</strain>
    </source>
</reference>
<organism evidence="2 3">
    <name type="scientific">Cecembia lonarensis (strain CCUG 58316 / KCTC 22772 / LW9)</name>
    <dbReference type="NCBI Taxonomy" id="1225176"/>
    <lineage>
        <taxon>Bacteria</taxon>
        <taxon>Pseudomonadati</taxon>
        <taxon>Bacteroidota</taxon>
        <taxon>Cytophagia</taxon>
        <taxon>Cytophagales</taxon>
        <taxon>Cyclobacteriaceae</taxon>
        <taxon>Cecembia</taxon>
    </lineage>
</organism>
<keyword evidence="3" id="KW-1185">Reference proteome</keyword>
<feature type="coiled-coil region" evidence="1">
    <location>
        <begin position="243"/>
        <end position="270"/>
    </location>
</feature>
<evidence type="ECO:0008006" key="4">
    <source>
        <dbReference type="Google" id="ProtNLM"/>
    </source>
</evidence>
<accession>K1LAB2</accession>
<evidence type="ECO:0000313" key="3">
    <source>
        <dbReference type="Proteomes" id="UP000004478"/>
    </source>
</evidence>
<protein>
    <recommendedName>
        <fullName evidence="4">CHAD domain-containing protein</fullName>
    </recommendedName>
</protein>
<dbReference type="EMBL" id="AMGM01000031">
    <property type="protein sequence ID" value="EKB49182.1"/>
    <property type="molecule type" value="Genomic_DNA"/>
</dbReference>
<dbReference type="RefSeq" id="WP_009185223.1">
    <property type="nucleotide sequence ID" value="NZ_AMGM01000031.1"/>
</dbReference>
<dbReference type="AlphaFoldDB" id="K1LAB2"/>
<dbReference type="OrthoDB" id="835587at2"/>
<gene>
    <name evidence="2" type="ORF">B879_02193</name>
</gene>
<name>K1LAB2_CECL9</name>
<keyword evidence="1" id="KW-0175">Coiled coil</keyword>
<proteinExistence type="predicted"/>
<evidence type="ECO:0000313" key="2">
    <source>
        <dbReference type="EMBL" id="EKB49182.1"/>
    </source>
</evidence>
<dbReference type="Proteomes" id="UP000004478">
    <property type="component" value="Unassembled WGS sequence"/>
</dbReference>
<sequence>MKGKISPIFSLFQHHFDEARAAFDALSKQYRGKKAIELENRLIFLEIYIDLLSRIHFKEDKLKFRLFSPFKHIFKGLKKTKHLKMIMGQLEEIKTRENNTFNSYQKILESEKNKLYSEVYELVVSSPLKVWEDLYQEASHYSKGIKPLMINTATTQIIDEELGFFKIENNGKLDSKNLKDIYEGLRVITALENLRIESGFNPVFVQEVHDRMSELQKIMLKWYENHLFMQHLGGYLTDKEDISKKYLDLLANLQNNRKNFSKQIESKCNLLFERILE</sequence>
<comment type="caution">
    <text evidence="2">The sequence shown here is derived from an EMBL/GenBank/DDBJ whole genome shotgun (WGS) entry which is preliminary data.</text>
</comment>